<evidence type="ECO:0000259" key="6">
    <source>
        <dbReference type="PROSITE" id="PS50262"/>
    </source>
</evidence>
<feature type="transmembrane region" description="Helical" evidence="5">
    <location>
        <begin position="140"/>
        <end position="160"/>
    </location>
</feature>
<keyword evidence="3 5" id="KW-1133">Transmembrane helix</keyword>
<comment type="caution">
    <text evidence="7">The sequence shown here is derived from an EMBL/GenBank/DDBJ whole genome shotgun (WGS) entry which is preliminary data.</text>
</comment>
<dbReference type="InterPro" id="IPR052954">
    <property type="entry name" value="GPCR-Ligand_Int"/>
</dbReference>
<reference evidence="7" key="1">
    <citation type="submission" date="2021-02" db="EMBL/GenBank/DDBJ databases">
        <authorList>
            <person name="Nowell W R."/>
        </authorList>
    </citation>
    <scope>NUCLEOTIDE SEQUENCE</scope>
    <source>
        <strain evidence="7">Ploen Becks lab</strain>
    </source>
</reference>
<accession>A0A813M366</accession>
<dbReference type="InterPro" id="IPR000276">
    <property type="entry name" value="GPCR_Rhodpsn"/>
</dbReference>
<comment type="subcellular location">
    <subcellularLocation>
        <location evidence="1">Membrane</location>
    </subcellularLocation>
</comment>
<protein>
    <recommendedName>
        <fullName evidence="6">G-protein coupled receptors family 1 profile domain-containing protein</fullName>
    </recommendedName>
</protein>
<dbReference type="Pfam" id="PF00001">
    <property type="entry name" value="7tm_1"/>
    <property type="match status" value="1"/>
</dbReference>
<evidence type="ECO:0000256" key="4">
    <source>
        <dbReference type="ARBA" id="ARBA00023136"/>
    </source>
</evidence>
<organism evidence="7 8">
    <name type="scientific">Brachionus calyciflorus</name>
    <dbReference type="NCBI Taxonomy" id="104777"/>
    <lineage>
        <taxon>Eukaryota</taxon>
        <taxon>Metazoa</taxon>
        <taxon>Spiralia</taxon>
        <taxon>Gnathifera</taxon>
        <taxon>Rotifera</taxon>
        <taxon>Eurotatoria</taxon>
        <taxon>Monogononta</taxon>
        <taxon>Pseudotrocha</taxon>
        <taxon>Ploima</taxon>
        <taxon>Brachionidae</taxon>
        <taxon>Brachionus</taxon>
    </lineage>
</organism>
<dbReference type="GO" id="GO:0004930">
    <property type="term" value="F:G protein-coupled receptor activity"/>
    <property type="evidence" value="ECO:0007669"/>
    <property type="project" value="InterPro"/>
</dbReference>
<feature type="transmembrane region" description="Helical" evidence="5">
    <location>
        <begin position="246"/>
        <end position="264"/>
    </location>
</feature>
<dbReference type="EMBL" id="CAJNOC010000054">
    <property type="protein sequence ID" value="CAF0710224.1"/>
    <property type="molecule type" value="Genomic_DNA"/>
</dbReference>
<dbReference type="Proteomes" id="UP000663879">
    <property type="component" value="Unassembled WGS sequence"/>
</dbReference>
<dbReference type="PANTHER" id="PTHR46641:SF25">
    <property type="entry name" value="CNMAMIDE RECEPTOR-RELATED"/>
    <property type="match status" value="1"/>
</dbReference>
<feature type="transmembrane region" description="Helical" evidence="5">
    <location>
        <begin position="279"/>
        <end position="306"/>
    </location>
</feature>
<evidence type="ECO:0000256" key="2">
    <source>
        <dbReference type="ARBA" id="ARBA00022692"/>
    </source>
</evidence>
<dbReference type="AlphaFoldDB" id="A0A813M366"/>
<evidence type="ECO:0000256" key="5">
    <source>
        <dbReference type="SAM" id="Phobius"/>
    </source>
</evidence>
<feature type="transmembrane region" description="Helical" evidence="5">
    <location>
        <begin position="194"/>
        <end position="217"/>
    </location>
</feature>
<feature type="domain" description="G-protein coupled receptors family 1 profile" evidence="6">
    <location>
        <begin position="41"/>
        <end position="305"/>
    </location>
</feature>
<sequence length="514" mass="60713">MNSTNQTSFIYPPEKLATLNWVQLYIHDVIGCFLFIFGIIFNLLSFTYFQLSRSFKDTSMRHYFSVISLTDSSRLAEWLFAFLANRNFFEPNELHCRINLFIYITSGHISTWLLVFLSIERYVILQFPFRGKRIYTTRNSLRMLCIVIISIFILDLPYLLPDFITKTRIEKDLHLVNCVPNLTRYFKYIFANNVIIYSFLPFIILLIFNSLLITVLARQKTQFKSVIQSNNSVNAKRERQFKETTILLIGVTFFLIITVSPRYIYQQKLRTTPLNKPDYVAIVVAISKILNILEMLNFSFNFFFYIMCSKTSRKEFYLLAYYFFYWKWSQHANKIKICNHPEHNQKLFTQRSTISRNNPNCFRGSFNSLSHNSCNVQIDERKNSNIYRYFKRQSRLKIYCFLEHAARIKSNSYGKSSIHASLVNNHNIINDSSITSHNNNNRHNSNLNIYGSEASFESRNNQKKKKFAVFKKKIERKKSIAESVCSTQSNFLTQKNDFTNKILNQNLVQHSTNI</sequence>
<dbReference type="SUPFAM" id="SSF81321">
    <property type="entry name" value="Family A G protein-coupled receptor-like"/>
    <property type="match status" value="1"/>
</dbReference>
<dbReference type="PANTHER" id="PTHR46641">
    <property type="entry name" value="FMRFAMIDE RECEPTOR-RELATED"/>
    <property type="match status" value="1"/>
</dbReference>
<keyword evidence="2 5" id="KW-0812">Transmembrane</keyword>
<evidence type="ECO:0000256" key="3">
    <source>
        <dbReference type="ARBA" id="ARBA00022989"/>
    </source>
</evidence>
<evidence type="ECO:0000313" key="8">
    <source>
        <dbReference type="Proteomes" id="UP000663879"/>
    </source>
</evidence>
<dbReference type="CDD" id="cd14978">
    <property type="entry name" value="7tmA_FMRFamide_R-like"/>
    <property type="match status" value="1"/>
</dbReference>
<dbReference type="GO" id="GO:0016020">
    <property type="term" value="C:membrane"/>
    <property type="evidence" value="ECO:0007669"/>
    <property type="project" value="UniProtKB-SubCell"/>
</dbReference>
<name>A0A813M366_9BILA</name>
<dbReference type="OrthoDB" id="10007760at2759"/>
<keyword evidence="8" id="KW-1185">Reference proteome</keyword>
<feature type="transmembrane region" description="Helical" evidence="5">
    <location>
        <begin position="100"/>
        <end position="119"/>
    </location>
</feature>
<dbReference type="PROSITE" id="PS50262">
    <property type="entry name" value="G_PROTEIN_RECEP_F1_2"/>
    <property type="match status" value="1"/>
</dbReference>
<keyword evidence="4 5" id="KW-0472">Membrane</keyword>
<evidence type="ECO:0000313" key="7">
    <source>
        <dbReference type="EMBL" id="CAF0710224.1"/>
    </source>
</evidence>
<feature type="transmembrane region" description="Helical" evidence="5">
    <location>
        <begin position="24"/>
        <end position="51"/>
    </location>
</feature>
<dbReference type="InterPro" id="IPR017452">
    <property type="entry name" value="GPCR_Rhodpsn_7TM"/>
</dbReference>
<evidence type="ECO:0000256" key="1">
    <source>
        <dbReference type="ARBA" id="ARBA00004370"/>
    </source>
</evidence>
<gene>
    <name evidence="7" type="ORF">OXX778_LOCUS937</name>
</gene>
<dbReference type="Gene3D" id="1.20.1070.10">
    <property type="entry name" value="Rhodopsin 7-helix transmembrane proteins"/>
    <property type="match status" value="1"/>
</dbReference>
<proteinExistence type="predicted"/>
<dbReference type="PROSITE" id="PS00237">
    <property type="entry name" value="G_PROTEIN_RECEP_F1_1"/>
    <property type="match status" value="1"/>
</dbReference>